<keyword evidence="7" id="KW-0479">Metal-binding</keyword>
<organism evidence="9 10">
    <name type="scientific">Ilyomonas limi</name>
    <dbReference type="NCBI Taxonomy" id="2575867"/>
    <lineage>
        <taxon>Bacteria</taxon>
        <taxon>Pseudomonadati</taxon>
        <taxon>Bacteroidota</taxon>
        <taxon>Chitinophagia</taxon>
        <taxon>Chitinophagales</taxon>
        <taxon>Chitinophagaceae</taxon>
        <taxon>Ilyomonas</taxon>
    </lineage>
</organism>
<gene>
    <name evidence="9" type="ORF">FC093_14350</name>
</gene>
<dbReference type="GO" id="GO:0009103">
    <property type="term" value="P:lipopolysaccharide biosynthetic process"/>
    <property type="evidence" value="ECO:0007669"/>
    <property type="project" value="TreeGrafter"/>
</dbReference>
<evidence type="ECO:0000256" key="4">
    <source>
        <dbReference type="ARBA" id="ARBA00022692"/>
    </source>
</evidence>
<evidence type="ECO:0000256" key="6">
    <source>
        <dbReference type="ARBA" id="ARBA00023136"/>
    </source>
</evidence>
<dbReference type="Pfam" id="PF00953">
    <property type="entry name" value="Glycos_transf_4"/>
    <property type="match status" value="1"/>
</dbReference>
<dbReference type="GO" id="GO:0005886">
    <property type="term" value="C:plasma membrane"/>
    <property type="evidence" value="ECO:0007669"/>
    <property type="project" value="UniProtKB-SubCell"/>
</dbReference>
<feature type="transmembrane region" description="Helical" evidence="8">
    <location>
        <begin position="311"/>
        <end position="329"/>
    </location>
</feature>
<dbReference type="CDD" id="cd06853">
    <property type="entry name" value="GT_WecA_like"/>
    <property type="match status" value="1"/>
</dbReference>
<feature type="transmembrane region" description="Helical" evidence="8">
    <location>
        <begin position="6"/>
        <end position="26"/>
    </location>
</feature>
<feature type="transmembrane region" description="Helical" evidence="8">
    <location>
        <begin position="179"/>
        <end position="198"/>
    </location>
</feature>
<feature type="transmembrane region" description="Helical" evidence="8">
    <location>
        <begin position="234"/>
        <end position="254"/>
    </location>
</feature>
<accession>A0A4U3KZY5</accession>
<dbReference type="OrthoDB" id="9783652at2"/>
<dbReference type="PANTHER" id="PTHR22926">
    <property type="entry name" value="PHOSPHO-N-ACETYLMURAMOYL-PENTAPEPTIDE-TRANSFERASE"/>
    <property type="match status" value="1"/>
</dbReference>
<keyword evidence="7" id="KW-0460">Magnesium</keyword>
<dbReference type="Proteomes" id="UP000305848">
    <property type="component" value="Unassembled WGS sequence"/>
</dbReference>
<keyword evidence="3 9" id="KW-0808">Transferase</keyword>
<dbReference type="PANTHER" id="PTHR22926:SF3">
    <property type="entry name" value="UNDECAPRENYL-PHOSPHATE ALPHA-N-ACETYLGLUCOSAMINYL 1-PHOSPHATE TRANSFERASE"/>
    <property type="match status" value="1"/>
</dbReference>
<evidence type="ECO:0000256" key="2">
    <source>
        <dbReference type="ARBA" id="ARBA00022475"/>
    </source>
</evidence>
<evidence type="ECO:0000256" key="5">
    <source>
        <dbReference type="ARBA" id="ARBA00022989"/>
    </source>
</evidence>
<feature type="transmembrane region" description="Helical" evidence="8">
    <location>
        <begin position="80"/>
        <end position="98"/>
    </location>
</feature>
<evidence type="ECO:0000313" key="10">
    <source>
        <dbReference type="Proteomes" id="UP000305848"/>
    </source>
</evidence>
<comment type="caution">
    <text evidence="9">The sequence shown here is derived from an EMBL/GenBank/DDBJ whole genome shotgun (WGS) entry which is preliminary data.</text>
</comment>
<keyword evidence="5 8" id="KW-1133">Transmembrane helix</keyword>
<comment type="cofactor">
    <cofactor evidence="7">
        <name>Mg(2+)</name>
        <dbReference type="ChEBI" id="CHEBI:18420"/>
    </cofactor>
</comment>
<name>A0A4U3KZY5_9BACT</name>
<comment type="subcellular location">
    <subcellularLocation>
        <location evidence="1">Cell membrane</location>
        <topology evidence="1">Multi-pass membrane protein</topology>
    </subcellularLocation>
</comment>
<keyword evidence="10" id="KW-1185">Reference proteome</keyword>
<feature type="transmembrane region" description="Helical" evidence="8">
    <location>
        <begin position="282"/>
        <end position="305"/>
    </location>
</feature>
<dbReference type="GO" id="GO:0016780">
    <property type="term" value="F:phosphotransferase activity, for other substituted phosphate groups"/>
    <property type="evidence" value="ECO:0007669"/>
    <property type="project" value="InterPro"/>
</dbReference>
<evidence type="ECO:0000256" key="7">
    <source>
        <dbReference type="PIRSR" id="PIRSR600715-1"/>
    </source>
</evidence>
<feature type="transmembrane region" description="Helical" evidence="8">
    <location>
        <begin position="46"/>
        <end position="68"/>
    </location>
</feature>
<dbReference type="EMBL" id="SZQL01000011">
    <property type="protein sequence ID" value="TKK67469.1"/>
    <property type="molecule type" value="Genomic_DNA"/>
</dbReference>
<reference evidence="9 10" key="1">
    <citation type="submission" date="2019-05" db="EMBL/GenBank/DDBJ databases">
        <title>Panacibacter sp. strain 17mud1-8 Genome sequencing and assembly.</title>
        <authorList>
            <person name="Chhetri G."/>
        </authorList>
    </citation>
    <scope>NUCLEOTIDE SEQUENCE [LARGE SCALE GENOMIC DNA]</scope>
    <source>
        <strain evidence="9 10">17mud1-8</strain>
    </source>
</reference>
<proteinExistence type="predicted"/>
<dbReference type="AlphaFoldDB" id="A0A4U3KZY5"/>
<evidence type="ECO:0000313" key="9">
    <source>
        <dbReference type="EMBL" id="TKK67469.1"/>
    </source>
</evidence>
<feature type="transmembrane region" description="Helical" evidence="8">
    <location>
        <begin position="110"/>
        <end position="126"/>
    </location>
</feature>
<feature type="binding site" evidence="7">
    <location>
        <position position="152"/>
    </location>
    <ligand>
        <name>Mg(2+)</name>
        <dbReference type="ChEBI" id="CHEBI:18420"/>
    </ligand>
</feature>
<dbReference type="InterPro" id="IPR000715">
    <property type="entry name" value="Glycosyl_transferase_4"/>
</dbReference>
<keyword evidence="6 8" id="KW-0472">Membrane</keyword>
<keyword evidence="4 8" id="KW-0812">Transmembrane</keyword>
<evidence type="ECO:0000256" key="1">
    <source>
        <dbReference type="ARBA" id="ARBA00004651"/>
    </source>
</evidence>
<dbReference type="GO" id="GO:0046872">
    <property type="term" value="F:metal ion binding"/>
    <property type="evidence" value="ECO:0007669"/>
    <property type="project" value="UniProtKB-KW"/>
</dbReference>
<keyword evidence="2" id="KW-1003">Cell membrane</keyword>
<feature type="transmembrane region" description="Helical" evidence="8">
    <location>
        <begin position="210"/>
        <end position="228"/>
    </location>
</feature>
<evidence type="ECO:0000256" key="8">
    <source>
        <dbReference type="SAM" id="Phobius"/>
    </source>
</evidence>
<dbReference type="RefSeq" id="WP_137262486.1">
    <property type="nucleotide sequence ID" value="NZ_SZQL01000011.1"/>
</dbReference>
<protein>
    <submittedName>
        <fullName evidence="9">Undecaprenyl/decaprenyl-phosphate alpha-N-acetylglucosaminyl 1-phosphate transferase</fullName>
    </submittedName>
</protein>
<feature type="binding site" evidence="7">
    <location>
        <position position="207"/>
    </location>
    <ligand>
        <name>Mg(2+)</name>
        <dbReference type="ChEBI" id="CHEBI:18420"/>
    </ligand>
</feature>
<sequence>MIYAYLFFLAALFMGACFTWLVRLYALKMNIVNKPNPIVPQHVKPIAYLGGVGIMTGAIIMIVCSYQYDIPFHKLQKPFPSVAPLIAGAIGYLAWGVYDDLKQLKPLPKFLGQLVLATMCVALGIQTTLFNIGWIDFLFSVFWIVLIVNALNFTDVCDGLVGTICVVSFFIIGFLKPELRIFCFLIAGTTAGFLFFNLPRASIFLGDAGSHLLGFLIAAIGIFGSQHATAIDAAAWLMLIASVPLFELLFITSVRIKKGLPWWKGSPDHFSLRLQKGGFTRIQINIIAGGISTLVVSIACFFSAFEIWVKVVSLVIIFLMYAVAWKFLLKWEVTK</sequence>
<dbReference type="GO" id="GO:0071555">
    <property type="term" value="P:cell wall organization"/>
    <property type="evidence" value="ECO:0007669"/>
    <property type="project" value="TreeGrafter"/>
</dbReference>
<dbReference type="GO" id="GO:0044038">
    <property type="term" value="P:cell wall macromolecule biosynthetic process"/>
    <property type="evidence" value="ECO:0007669"/>
    <property type="project" value="TreeGrafter"/>
</dbReference>
<evidence type="ECO:0000256" key="3">
    <source>
        <dbReference type="ARBA" id="ARBA00022679"/>
    </source>
</evidence>